<evidence type="ECO:0000313" key="2">
    <source>
        <dbReference type="EMBL" id="GFH16893.1"/>
    </source>
</evidence>
<comment type="caution">
    <text evidence="2">The sequence shown here is derived from an EMBL/GenBank/DDBJ whole genome shotgun (WGS) entry which is preliminary data.</text>
</comment>
<feature type="transmembrane region" description="Helical" evidence="1">
    <location>
        <begin position="20"/>
        <end position="46"/>
    </location>
</feature>
<accession>A0A699Z2U4</accession>
<evidence type="ECO:0000256" key="1">
    <source>
        <dbReference type="SAM" id="Phobius"/>
    </source>
</evidence>
<keyword evidence="1" id="KW-1133">Transmembrane helix</keyword>
<protein>
    <submittedName>
        <fullName evidence="2">Multidrug and toxic compound extrusion protein</fullName>
    </submittedName>
</protein>
<reference evidence="2 3" key="1">
    <citation type="submission" date="2020-02" db="EMBL/GenBank/DDBJ databases">
        <title>Draft genome sequence of Haematococcus lacustris strain NIES-144.</title>
        <authorList>
            <person name="Morimoto D."/>
            <person name="Nakagawa S."/>
            <person name="Yoshida T."/>
            <person name="Sawayama S."/>
        </authorList>
    </citation>
    <scope>NUCLEOTIDE SEQUENCE [LARGE SCALE GENOMIC DNA]</scope>
    <source>
        <strain evidence="2 3">NIES-144</strain>
    </source>
</reference>
<gene>
    <name evidence="2" type="ORF">HaLaN_13410</name>
</gene>
<dbReference type="AlphaFoldDB" id="A0A699Z2U4"/>
<keyword evidence="1" id="KW-0812">Transmembrane</keyword>
<dbReference type="Proteomes" id="UP000485058">
    <property type="component" value="Unassembled WGS sequence"/>
</dbReference>
<dbReference type="EMBL" id="BLLF01001068">
    <property type="protein sequence ID" value="GFH16893.1"/>
    <property type="molecule type" value="Genomic_DNA"/>
</dbReference>
<organism evidence="2 3">
    <name type="scientific">Haematococcus lacustris</name>
    <name type="common">Green alga</name>
    <name type="synonym">Haematococcus pluvialis</name>
    <dbReference type="NCBI Taxonomy" id="44745"/>
    <lineage>
        <taxon>Eukaryota</taxon>
        <taxon>Viridiplantae</taxon>
        <taxon>Chlorophyta</taxon>
        <taxon>core chlorophytes</taxon>
        <taxon>Chlorophyceae</taxon>
        <taxon>CS clade</taxon>
        <taxon>Chlamydomonadales</taxon>
        <taxon>Haematococcaceae</taxon>
        <taxon>Haematococcus</taxon>
    </lineage>
</organism>
<feature type="non-terminal residue" evidence="2">
    <location>
        <position position="82"/>
    </location>
</feature>
<proteinExistence type="predicted"/>
<keyword evidence="1" id="KW-0472">Membrane</keyword>
<evidence type="ECO:0000313" key="3">
    <source>
        <dbReference type="Proteomes" id="UP000485058"/>
    </source>
</evidence>
<name>A0A699Z2U4_HAELA</name>
<keyword evidence="3" id="KW-1185">Reference proteome</keyword>
<sequence>MGSAVLSLALNYTFICVFEWGVAGAALAITLAQASSAAALCSLLVVKGMLQLKDLVTPPSWGSVTPLLRRGAVLGLRNAINM</sequence>
<feature type="non-terminal residue" evidence="2">
    <location>
        <position position="1"/>
    </location>
</feature>